<dbReference type="GO" id="GO:0061630">
    <property type="term" value="F:ubiquitin protein ligase activity"/>
    <property type="evidence" value="ECO:0007669"/>
    <property type="project" value="TreeGrafter"/>
</dbReference>
<feature type="region of interest" description="Disordered" evidence="1">
    <location>
        <begin position="79"/>
        <end position="201"/>
    </location>
</feature>
<protein>
    <submittedName>
        <fullName evidence="2">Uncharacterized protein</fullName>
    </submittedName>
</protein>
<accession>A0A8H7BHM4</accession>
<dbReference type="InterPro" id="IPR051728">
    <property type="entry name" value="RING-FYVE_E3_ubiquitin-ligase"/>
</dbReference>
<feature type="compositionally biased region" description="Polar residues" evidence="1">
    <location>
        <begin position="79"/>
        <end position="100"/>
    </location>
</feature>
<feature type="compositionally biased region" description="Pro residues" evidence="1">
    <location>
        <begin position="114"/>
        <end position="141"/>
    </location>
</feature>
<dbReference type="Pfam" id="PF13920">
    <property type="entry name" value="zf-C3HC4_3"/>
    <property type="match status" value="1"/>
</dbReference>
<dbReference type="GO" id="GO:0005886">
    <property type="term" value="C:plasma membrane"/>
    <property type="evidence" value="ECO:0007669"/>
    <property type="project" value="TreeGrafter"/>
</dbReference>
<proteinExistence type="predicted"/>
<evidence type="ECO:0000256" key="1">
    <source>
        <dbReference type="SAM" id="MobiDB-lite"/>
    </source>
</evidence>
<dbReference type="GO" id="GO:0043161">
    <property type="term" value="P:proteasome-mediated ubiquitin-dependent protein catabolic process"/>
    <property type="evidence" value="ECO:0007669"/>
    <property type="project" value="TreeGrafter"/>
</dbReference>
<dbReference type="InterPro" id="IPR013083">
    <property type="entry name" value="Znf_RING/FYVE/PHD"/>
</dbReference>
<dbReference type="PANTHER" id="PTHR14879">
    <property type="entry name" value="CASPASE REGULATOR, RING FINGER DOMAIN-CONTAINING"/>
    <property type="match status" value="1"/>
</dbReference>
<keyword evidence="3" id="KW-1185">Reference proteome</keyword>
<gene>
    <name evidence="2" type="ORF">EC973_001697</name>
</gene>
<dbReference type="PANTHER" id="PTHR14879:SF15">
    <property type="entry name" value="E3 UBIQUITIN-PROTEIN LIGASE RIFIFYLIN-LIKE PROTEIN"/>
    <property type="match status" value="1"/>
</dbReference>
<dbReference type="Gene3D" id="3.30.40.10">
    <property type="entry name" value="Zinc/RING finger domain, C3HC4 (zinc finger)"/>
    <property type="match status" value="1"/>
</dbReference>
<evidence type="ECO:0000313" key="3">
    <source>
        <dbReference type="Proteomes" id="UP000605846"/>
    </source>
</evidence>
<comment type="caution">
    <text evidence="2">The sequence shown here is derived from an EMBL/GenBank/DDBJ whole genome shotgun (WGS) entry which is preliminary data.</text>
</comment>
<dbReference type="Proteomes" id="UP000605846">
    <property type="component" value="Unassembled WGS sequence"/>
</dbReference>
<sequence>MQQLNSAELLAKPMWQLKQYINAYHLSAKGAIEKDGVFIKGRLTYKAYIFHPDLVRIIINTRPLSNESEIFYRNNRTQLASTQRQQSQNRGPYQQQTSPMHPQPPFSSRQQPPQSQPRPQPQPQSRPQPPPPSPQSQPQPQPQSTTWPFQSRPQPPGPSYPPPPQQPYTTSQPYQHPNPPPQQAQQQQQARPSQSSPSNTASVLSLDDIVRNNIDPSSLSVRILKDILRTNFVEQSHVLEKSELVGRVQRLVDERRTKSEVKEESMCILCCDAQQNCVFLDCGHMVACMDCGKQNDLFLVGRNEKSMPNLPRADPEVGACF</sequence>
<feature type="compositionally biased region" description="Low complexity" evidence="1">
    <location>
        <begin position="183"/>
        <end position="198"/>
    </location>
</feature>
<dbReference type="GO" id="GO:0005737">
    <property type="term" value="C:cytoplasm"/>
    <property type="evidence" value="ECO:0007669"/>
    <property type="project" value="TreeGrafter"/>
</dbReference>
<dbReference type="OrthoDB" id="3045089at2759"/>
<organism evidence="2 3">
    <name type="scientific">Apophysomyces ossiformis</name>
    <dbReference type="NCBI Taxonomy" id="679940"/>
    <lineage>
        <taxon>Eukaryota</taxon>
        <taxon>Fungi</taxon>
        <taxon>Fungi incertae sedis</taxon>
        <taxon>Mucoromycota</taxon>
        <taxon>Mucoromycotina</taxon>
        <taxon>Mucoromycetes</taxon>
        <taxon>Mucorales</taxon>
        <taxon>Mucorineae</taxon>
        <taxon>Mucoraceae</taxon>
        <taxon>Apophysomyces</taxon>
    </lineage>
</organism>
<dbReference type="EMBL" id="JABAYA010000140">
    <property type="protein sequence ID" value="KAF7723784.1"/>
    <property type="molecule type" value="Genomic_DNA"/>
</dbReference>
<name>A0A8H7BHM4_9FUNG</name>
<feature type="compositionally biased region" description="Pro residues" evidence="1">
    <location>
        <begin position="153"/>
        <end position="166"/>
    </location>
</feature>
<evidence type="ECO:0000313" key="2">
    <source>
        <dbReference type="EMBL" id="KAF7723784.1"/>
    </source>
</evidence>
<dbReference type="GO" id="GO:1902042">
    <property type="term" value="P:negative regulation of extrinsic apoptotic signaling pathway via death domain receptors"/>
    <property type="evidence" value="ECO:0007669"/>
    <property type="project" value="TreeGrafter"/>
</dbReference>
<reference evidence="2" key="1">
    <citation type="submission" date="2020-01" db="EMBL/GenBank/DDBJ databases">
        <title>Genome Sequencing of Three Apophysomyces-Like Fungal Strains Confirms a Novel Fungal Genus in the Mucoromycota with divergent Burkholderia-like Endosymbiotic Bacteria.</title>
        <authorList>
            <person name="Stajich J.E."/>
            <person name="Macias A.M."/>
            <person name="Carter-House D."/>
            <person name="Lovett B."/>
            <person name="Kasson L.R."/>
            <person name="Berry K."/>
            <person name="Grigoriev I."/>
            <person name="Chang Y."/>
            <person name="Spatafora J."/>
            <person name="Kasson M.T."/>
        </authorList>
    </citation>
    <scope>NUCLEOTIDE SEQUENCE</scope>
    <source>
        <strain evidence="2">NRRL A-21654</strain>
    </source>
</reference>
<dbReference type="AlphaFoldDB" id="A0A8H7BHM4"/>
<dbReference type="GO" id="GO:0070936">
    <property type="term" value="P:protein K48-linked ubiquitination"/>
    <property type="evidence" value="ECO:0007669"/>
    <property type="project" value="TreeGrafter"/>
</dbReference>